<dbReference type="PANTHER" id="PTHR10075:SF100">
    <property type="entry name" value="FASCICLIN-2"/>
    <property type="match status" value="1"/>
</dbReference>
<organism evidence="5 6">
    <name type="scientific">Cottoperca gobio</name>
    <name type="common">Frogmouth</name>
    <name type="synonym">Aphritis gobio</name>
    <dbReference type="NCBI Taxonomy" id="56716"/>
    <lineage>
        <taxon>Eukaryota</taxon>
        <taxon>Metazoa</taxon>
        <taxon>Chordata</taxon>
        <taxon>Craniata</taxon>
        <taxon>Vertebrata</taxon>
        <taxon>Euteleostomi</taxon>
        <taxon>Actinopterygii</taxon>
        <taxon>Neopterygii</taxon>
        <taxon>Teleostei</taxon>
        <taxon>Neoteleostei</taxon>
        <taxon>Acanthomorphata</taxon>
        <taxon>Eupercaria</taxon>
        <taxon>Perciformes</taxon>
        <taxon>Notothenioidei</taxon>
        <taxon>Bovichtidae</taxon>
        <taxon>Cottoperca</taxon>
    </lineage>
</organism>
<dbReference type="SUPFAM" id="SSF48726">
    <property type="entry name" value="Immunoglobulin"/>
    <property type="match status" value="2"/>
</dbReference>
<evidence type="ECO:0000256" key="1">
    <source>
        <dbReference type="ARBA" id="ARBA00023319"/>
    </source>
</evidence>
<evidence type="ECO:0000256" key="2">
    <source>
        <dbReference type="SAM" id="Coils"/>
    </source>
</evidence>
<dbReference type="Proteomes" id="UP000504630">
    <property type="component" value="Unplaced"/>
</dbReference>
<feature type="region of interest" description="Disordered" evidence="3">
    <location>
        <begin position="755"/>
        <end position="777"/>
    </location>
</feature>
<dbReference type="SMART" id="SM00409">
    <property type="entry name" value="IG"/>
    <property type="match status" value="2"/>
</dbReference>
<feature type="compositionally biased region" description="Basic and acidic residues" evidence="3">
    <location>
        <begin position="1130"/>
        <end position="1167"/>
    </location>
</feature>
<dbReference type="GO" id="GO:0055013">
    <property type="term" value="P:cardiac muscle cell development"/>
    <property type="evidence" value="ECO:0007669"/>
    <property type="project" value="UniProtKB-ARBA"/>
</dbReference>
<dbReference type="GO" id="GO:0005886">
    <property type="term" value="C:plasma membrane"/>
    <property type="evidence" value="ECO:0007669"/>
    <property type="project" value="TreeGrafter"/>
</dbReference>
<feature type="compositionally biased region" description="Low complexity" evidence="3">
    <location>
        <begin position="1014"/>
        <end position="1025"/>
    </location>
</feature>
<feature type="region of interest" description="Disordered" evidence="3">
    <location>
        <begin position="402"/>
        <end position="421"/>
    </location>
</feature>
<feature type="region of interest" description="Disordered" evidence="3">
    <location>
        <begin position="955"/>
        <end position="1033"/>
    </location>
</feature>
<dbReference type="CDD" id="cd00096">
    <property type="entry name" value="Ig"/>
    <property type="match status" value="2"/>
</dbReference>
<dbReference type="InterPro" id="IPR013783">
    <property type="entry name" value="Ig-like_fold"/>
</dbReference>
<feature type="compositionally biased region" description="Basic and acidic residues" evidence="3">
    <location>
        <begin position="1572"/>
        <end position="1581"/>
    </location>
</feature>
<feature type="region of interest" description="Disordered" evidence="3">
    <location>
        <begin position="827"/>
        <end position="910"/>
    </location>
</feature>
<feature type="region of interest" description="Disordered" evidence="3">
    <location>
        <begin position="115"/>
        <end position="146"/>
    </location>
</feature>
<feature type="region of interest" description="Disordered" evidence="3">
    <location>
        <begin position="1393"/>
        <end position="1418"/>
    </location>
</feature>
<dbReference type="GO" id="GO:0007411">
    <property type="term" value="P:axon guidance"/>
    <property type="evidence" value="ECO:0007669"/>
    <property type="project" value="TreeGrafter"/>
</dbReference>
<feature type="compositionally biased region" description="Basic and acidic residues" evidence="3">
    <location>
        <begin position="1076"/>
        <end position="1087"/>
    </location>
</feature>
<dbReference type="GO" id="GO:0070593">
    <property type="term" value="P:dendrite self-avoidance"/>
    <property type="evidence" value="ECO:0007669"/>
    <property type="project" value="TreeGrafter"/>
</dbReference>
<protein>
    <submittedName>
        <fullName evidence="6">LOW QUALITY PROTEIN: muscle M-line assembly protein unc-89-like</fullName>
    </submittedName>
</protein>
<keyword evidence="2" id="KW-0175">Coiled coil</keyword>
<dbReference type="PROSITE" id="PS50835">
    <property type="entry name" value="IG_LIKE"/>
    <property type="match status" value="2"/>
</dbReference>
<dbReference type="PANTHER" id="PTHR10075">
    <property type="entry name" value="BASIGIN RELATED"/>
    <property type="match status" value="1"/>
</dbReference>
<feature type="region of interest" description="Disordered" evidence="3">
    <location>
        <begin position="539"/>
        <end position="604"/>
    </location>
</feature>
<feature type="compositionally biased region" description="Polar residues" evidence="3">
    <location>
        <begin position="886"/>
        <end position="895"/>
    </location>
</feature>
<feature type="compositionally biased region" description="Basic and acidic residues" evidence="3">
    <location>
        <begin position="1101"/>
        <end position="1118"/>
    </location>
</feature>
<dbReference type="KEGG" id="cgob:115005523"/>
<dbReference type="GeneID" id="115005523"/>
<feature type="region of interest" description="Disordered" evidence="3">
    <location>
        <begin position="1053"/>
        <end position="1168"/>
    </location>
</feature>
<proteinExistence type="predicted"/>
<dbReference type="GO" id="GO:0003007">
    <property type="term" value="P:heart morphogenesis"/>
    <property type="evidence" value="ECO:0007669"/>
    <property type="project" value="UniProtKB-ARBA"/>
</dbReference>
<feature type="region of interest" description="Disordered" evidence="3">
    <location>
        <begin position="504"/>
        <end position="526"/>
    </location>
</feature>
<feature type="coiled-coil region" evidence="2">
    <location>
        <begin position="778"/>
        <end position="819"/>
    </location>
</feature>
<dbReference type="InterPro" id="IPR036179">
    <property type="entry name" value="Ig-like_dom_sf"/>
</dbReference>
<evidence type="ECO:0000259" key="4">
    <source>
        <dbReference type="PROSITE" id="PS50835"/>
    </source>
</evidence>
<feature type="domain" description="Ig-like" evidence="4">
    <location>
        <begin position="1437"/>
        <end position="1524"/>
    </location>
</feature>
<feature type="region of interest" description="Disordered" evidence="3">
    <location>
        <begin position="709"/>
        <end position="736"/>
    </location>
</feature>
<sequence length="2029" mass="226636">MHMHTTSLVIDCVKEKDSGSYKVMAINTEGSAESTASLLVSLREEQSSNYLGFVRRSAKAHESMDTMAEQRKERKFRVDLRCVGSPFDKMSKVHQGRSRSKNSLVRTVYFNSGSHAKEKEVTEKESKRLETASERAPSPPPMFDRSEHFNDRFSDIYCDRRTGGRFSDKFSDRCSDRYSERFSDTESLHNEVRTKLTTLQKAVKQKKRLSISTMSSSEFESESVASESSYADYVERLRVKPASLPEIQQFNRPFDSGESQREFRSRSSNRDPSQPRMRHSFEPQSRTRAIQVMRGELVDTMVSKRKSSGKHSEMLEDEMSFVESRADARLKHLVSERHSPVADQKLEATKAEVELRHPEVPYSETLANLETTTYTESRGSVDLPLPVTSIREKFLGEAVTAEDISTTESVEPYEEEGAGESLRAHYEKSLDAERLQCEEKLLALRIRKWQQGSRMAEEETFHPETDLPMPTEMQYMEPAEHIYPQQEVMKSATVETEAIPSSFQKSPRMKERLVDPEGATPKSPNVKVRGEVEMSTSLLTKSATMESKSKEMESEAPPMLAQKSPRVKVRSAEVEAELSSRAKARAEDRLRDSPRPRQVKSTKERFFSEAATPETVEQYEEECEGESLREQYEKSLDAERMQCEEKLLALRIRKWQHGMRMSEEEMPHPETDLPAETQYMEPEGHIYTQQEVVEKRATVDHAAMLMPKSPKVKEREEQEETSAPLPKARMKTRSAELETEASVILAQKSPRLKARSAEVEAESSPRTKVRTEKMLFEKTREERELQLSRENISELKNESEKLVSEEEALNQRIMKWQENVLMEQEHAVEPESDWAEGYSQIQADKNTEVRRESGPQPEVVRRRKTSPGKTAKEKFLLSDSVPAGFQDQQGDSLQWSPADELPTEGRETRLQRDSEYFVSEEEALAQRILKWQQDVVEQEEVAELESEWALDNQCKQPGSGLLFESHIPDSGPHRGGISHETHPSNLPPPTLAGGALSTKTPLPHAAGYKPSPPHESSSATSHSSTYAGLPHQPTESLYDFKSISVKDRAGFEASPVHGYSPTQPTSVPFEGYELASARRESPHKTSREFSPVRSPSPCHSPQEEVERDAERRRSREEYTMTVDKSSSRRFQSEVREEIGITRESSEWRPQKDFGGVRREERSGDSIRSKQGGEMIAESLELGAIKKEERTVREEANLKGGVYQTQELKRMKEVDTSAGGSRPVFVKEISSAKVKIGEMSEFICQYQGDPLPTVTWLKDGHQLAHNPDFDIMSQSNISKLTVFYPTTDHEGTYDCVITNKHGKSICSGTLEISDKKVMRMSAATQEVVVREELEKGGENQESTIKAELTTYMDSGKATLQVPQAVIHRRRCSDDSFSSSPVEIRITAATPLPEMREEVREEEPQAFTEKTSEVPSDEGASQTVKHKFTFSFDVVGEAPHVVSELENITCSEGNTAVLECFITGAPEVAWYHDDVCLKITAGKYSVEVDDKVSRLFINSFTYTDAGVYKCVARNKVGEVASISNVTFQVTEPVQFAEGGGFTPSGIVRNSPVGLTEDVKKPVVFHKASFTHTEDSITQTKDKPLSSQAPLEEVKAPKSRRGVSRELPTASGCGLSASAAVIKVSQIKQAFESDSPVALQTPPSPEEQRKETLFPEEFIPMAVSLDKQEQLIDPDTMHAEGAVRLATATKGNPGSPKALPVFSKASQPTSSLEEECKISVTSGDVEEGAGSAESHGVKQFVERVQESPDLVRPKALKPARFPEQMEACEMEMVSGEPVHTFDRTSSFFPFQSEKVPAVKRSVRTSAPAEEAVKPKTISKSLKPESQRAAAGSSSSHSEAEDVSMVLGDEEMISIPEPSMDSGVFLSMPESQADMTELAEVISGDVVEPHIQINCEDERIDDVEQEPTPLIVKPKVDSGVEALEDAAAEGPQSQVVSLQEGDSLEKAKASAAAGSMEEEEVTFGAVYDFYNPPTDWGRPLSPESEMSIEIGSTVSEELAEVAERFYTPGSSTEVSQQIAVLPHSQVSHVLPHS</sequence>
<dbReference type="GO" id="GO:0098632">
    <property type="term" value="F:cell-cell adhesion mediator activity"/>
    <property type="evidence" value="ECO:0007669"/>
    <property type="project" value="TreeGrafter"/>
</dbReference>
<feature type="compositionally biased region" description="Basic and acidic residues" evidence="3">
    <location>
        <begin position="258"/>
        <end position="269"/>
    </location>
</feature>
<keyword evidence="5" id="KW-1185">Reference proteome</keyword>
<dbReference type="InterPro" id="IPR013098">
    <property type="entry name" value="Ig_I-set"/>
</dbReference>
<dbReference type="Gene3D" id="2.60.40.10">
    <property type="entry name" value="Immunoglobulins"/>
    <property type="match status" value="3"/>
</dbReference>
<feature type="region of interest" description="Disordered" evidence="3">
    <location>
        <begin position="1798"/>
        <end position="1839"/>
    </location>
</feature>
<gene>
    <name evidence="6" type="primary">LOC115005523</name>
</gene>
<feature type="region of interest" description="Disordered" evidence="3">
    <location>
        <begin position="1572"/>
        <end position="1607"/>
    </location>
</feature>
<feature type="region of interest" description="Disordered" evidence="3">
    <location>
        <begin position="248"/>
        <end position="285"/>
    </location>
</feature>
<dbReference type="InParanoid" id="A0A6J2PCF5"/>
<dbReference type="InterPro" id="IPR003599">
    <property type="entry name" value="Ig_sub"/>
</dbReference>
<dbReference type="RefSeq" id="XP_029283230.1">
    <property type="nucleotide sequence ID" value="XM_029427370.1"/>
</dbReference>
<evidence type="ECO:0000256" key="3">
    <source>
        <dbReference type="SAM" id="MobiDB-lite"/>
    </source>
</evidence>
<dbReference type="Pfam" id="PF07679">
    <property type="entry name" value="I-set"/>
    <property type="match status" value="2"/>
</dbReference>
<reference evidence="6" key="1">
    <citation type="submission" date="2025-08" db="UniProtKB">
        <authorList>
            <consortium name="RefSeq"/>
        </authorList>
    </citation>
    <scope>IDENTIFICATION</scope>
</reference>
<dbReference type="FunFam" id="2.60.40.10:FF:000107">
    <property type="entry name" value="Myosin, light chain kinase a"/>
    <property type="match status" value="2"/>
</dbReference>
<accession>A0A6J2PCF5</accession>
<evidence type="ECO:0000313" key="6">
    <source>
        <dbReference type="RefSeq" id="XP_029283230.1"/>
    </source>
</evidence>
<dbReference type="GO" id="GO:0007156">
    <property type="term" value="P:homophilic cell adhesion via plasma membrane adhesion molecules"/>
    <property type="evidence" value="ECO:0007669"/>
    <property type="project" value="TreeGrafter"/>
</dbReference>
<keyword evidence="1" id="KW-0393">Immunoglobulin domain</keyword>
<feature type="compositionally biased region" description="Basic and acidic residues" evidence="3">
    <location>
        <begin position="115"/>
        <end position="133"/>
    </location>
</feature>
<dbReference type="InterPro" id="IPR007110">
    <property type="entry name" value="Ig-like_dom"/>
</dbReference>
<evidence type="ECO:0000313" key="5">
    <source>
        <dbReference type="Proteomes" id="UP000504630"/>
    </source>
</evidence>
<feature type="compositionally biased region" description="Low complexity" evidence="3">
    <location>
        <begin position="1823"/>
        <end position="1833"/>
    </location>
</feature>
<feature type="compositionally biased region" description="Basic and acidic residues" evidence="3">
    <location>
        <begin position="570"/>
        <end position="604"/>
    </location>
</feature>
<feature type="domain" description="Ig-like" evidence="4">
    <location>
        <begin position="1222"/>
        <end position="1312"/>
    </location>
</feature>
<dbReference type="GO" id="GO:0030424">
    <property type="term" value="C:axon"/>
    <property type="evidence" value="ECO:0007669"/>
    <property type="project" value="TreeGrafter"/>
</dbReference>
<dbReference type="OrthoDB" id="5969272at2759"/>
<name>A0A6J2PCF5_COTGO</name>
<dbReference type="SMART" id="SM00408">
    <property type="entry name" value="IGc2"/>
    <property type="match status" value="2"/>
</dbReference>
<dbReference type="InterPro" id="IPR003598">
    <property type="entry name" value="Ig_sub2"/>
</dbReference>